<keyword evidence="4 7" id="KW-0560">Oxidoreductase</keyword>
<evidence type="ECO:0000256" key="1">
    <source>
        <dbReference type="ARBA" id="ARBA00008714"/>
    </source>
</evidence>
<comment type="similarity">
    <text evidence="1">Belongs to the iron/manganese superoxide dismutase family.</text>
</comment>
<evidence type="ECO:0000313" key="7">
    <source>
        <dbReference type="EMBL" id="MFB9757759.1"/>
    </source>
</evidence>
<feature type="domain" description="Manganese/iron superoxide dismutase C-terminal" evidence="6">
    <location>
        <begin position="191"/>
        <end position="293"/>
    </location>
</feature>
<dbReference type="GO" id="GO:0004784">
    <property type="term" value="F:superoxide dismutase activity"/>
    <property type="evidence" value="ECO:0007669"/>
    <property type="project" value="UniProtKB-EC"/>
</dbReference>
<evidence type="ECO:0000256" key="4">
    <source>
        <dbReference type="ARBA" id="ARBA00023002"/>
    </source>
</evidence>
<evidence type="ECO:0000256" key="3">
    <source>
        <dbReference type="ARBA" id="ARBA00022723"/>
    </source>
</evidence>
<proteinExistence type="inferred from homology"/>
<dbReference type="RefSeq" id="WP_129728097.1">
    <property type="nucleotide sequence ID" value="NZ_JBHMAF010000017.1"/>
</dbReference>
<evidence type="ECO:0000259" key="5">
    <source>
        <dbReference type="Pfam" id="PF00081"/>
    </source>
</evidence>
<evidence type="ECO:0000313" key="8">
    <source>
        <dbReference type="Proteomes" id="UP001589609"/>
    </source>
</evidence>
<dbReference type="Gene3D" id="3.55.40.20">
    <property type="entry name" value="Iron/manganese superoxide dismutase, C-terminal domain"/>
    <property type="match status" value="1"/>
</dbReference>
<dbReference type="Pfam" id="PF00081">
    <property type="entry name" value="Sod_Fe_N"/>
    <property type="match status" value="1"/>
</dbReference>
<organism evidence="7 8">
    <name type="scientific">Ectobacillus funiculus</name>
    <dbReference type="NCBI Taxonomy" id="137993"/>
    <lineage>
        <taxon>Bacteria</taxon>
        <taxon>Bacillati</taxon>
        <taxon>Bacillota</taxon>
        <taxon>Bacilli</taxon>
        <taxon>Bacillales</taxon>
        <taxon>Bacillaceae</taxon>
        <taxon>Ectobacillus</taxon>
    </lineage>
</organism>
<feature type="domain" description="Manganese/iron superoxide dismutase N-terminal" evidence="5">
    <location>
        <begin position="104"/>
        <end position="184"/>
    </location>
</feature>
<reference evidence="7 8" key="1">
    <citation type="submission" date="2024-09" db="EMBL/GenBank/DDBJ databases">
        <authorList>
            <person name="Sun Q."/>
            <person name="Mori K."/>
        </authorList>
    </citation>
    <scope>NUCLEOTIDE SEQUENCE [LARGE SCALE GENOMIC DNA]</scope>
    <source>
        <strain evidence="7 8">JCM 11201</strain>
    </source>
</reference>
<dbReference type="PANTHER" id="PTHR11404:SF6">
    <property type="entry name" value="SUPEROXIDE DISMUTASE [MN], MITOCHONDRIAL"/>
    <property type="match status" value="1"/>
</dbReference>
<gene>
    <name evidence="7" type="ORF">ACFFMS_04275</name>
</gene>
<dbReference type="InterPro" id="IPR036324">
    <property type="entry name" value="Mn/Fe_SOD_N_sf"/>
</dbReference>
<dbReference type="SUPFAM" id="SSF54719">
    <property type="entry name" value="Fe,Mn superoxide dismutase (SOD), C-terminal domain"/>
    <property type="match status" value="1"/>
</dbReference>
<dbReference type="InterPro" id="IPR036314">
    <property type="entry name" value="SOD_C_sf"/>
</dbReference>
<dbReference type="EC" id="1.15.1.1" evidence="2"/>
<comment type="caution">
    <text evidence="7">The sequence shown here is derived from an EMBL/GenBank/DDBJ whole genome shotgun (WGS) entry which is preliminary data.</text>
</comment>
<dbReference type="Gene3D" id="1.10.287.990">
    <property type="entry name" value="Fe,Mn superoxide dismutase (SOD) domain"/>
    <property type="match status" value="1"/>
</dbReference>
<evidence type="ECO:0000259" key="6">
    <source>
        <dbReference type="Pfam" id="PF02777"/>
    </source>
</evidence>
<dbReference type="Pfam" id="PF02777">
    <property type="entry name" value="Sod_Fe_C"/>
    <property type="match status" value="1"/>
</dbReference>
<keyword evidence="3" id="KW-0479">Metal-binding</keyword>
<keyword evidence="8" id="KW-1185">Reference proteome</keyword>
<dbReference type="InterPro" id="IPR019833">
    <property type="entry name" value="Mn/Fe_SOD_BS"/>
</dbReference>
<dbReference type="InterPro" id="IPR001189">
    <property type="entry name" value="Mn/Fe_SOD"/>
</dbReference>
<dbReference type="SUPFAM" id="SSF46609">
    <property type="entry name" value="Fe,Mn superoxide dismutase (SOD), N-terminal domain"/>
    <property type="match status" value="1"/>
</dbReference>
<dbReference type="InterPro" id="IPR019831">
    <property type="entry name" value="Mn/Fe_SOD_N"/>
</dbReference>
<dbReference type="InterPro" id="IPR050265">
    <property type="entry name" value="Fe/Mn_Superoxide_Dismutase"/>
</dbReference>
<accession>A0ABV5WAZ5</accession>
<dbReference type="PRINTS" id="PR01703">
    <property type="entry name" value="MNSODISMTASE"/>
</dbReference>
<name>A0ABV5WAZ5_9BACI</name>
<dbReference type="Proteomes" id="UP001589609">
    <property type="component" value="Unassembled WGS sequence"/>
</dbReference>
<dbReference type="InterPro" id="IPR019832">
    <property type="entry name" value="Mn/Fe_SOD_C"/>
</dbReference>
<protein>
    <recommendedName>
        <fullName evidence="2">superoxide dismutase</fullName>
        <ecNumber evidence="2">1.15.1.1</ecNumber>
    </recommendedName>
</protein>
<dbReference type="PANTHER" id="PTHR11404">
    <property type="entry name" value="SUPEROXIDE DISMUTASE 2"/>
    <property type="match status" value="1"/>
</dbReference>
<dbReference type="PROSITE" id="PS00088">
    <property type="entry name" value="SOD_MN"/>
    <property type="match status" value="1"/>
</dbReference>
<sequence>MMQRELFDHYFHEVEHWCESVLHVLDSRAMEIYDVHILEYRIQMLLEQLKGQNADYNVELVYQISDDVEHIQHHLQEVLTTGHYEEYAAYERGYEREPVPIGGHVLPPLSYPYNALEPYIAKEIMMLHHDKHHRSYVDGLNKAEKMMQKARNTGDYDLLKHWEREAAFHGSGHYLHTIFWSNMKKGGGGAPKGTLLPQLEQDFGSFDRFQAHFTEAANKVEGSGWAILVWGPRSGRLEILQSTLHQLFTQWDTVPLLVLDVWEHAYYLQYQNRKEEYIRNWWNVVDWNNVEERFQKARKLQWQPF</sequence>
<dbReference type="EMBL" id="JBHMAF010000017">
    <property type="protein sequence ID" value="MFB9757759.1"/>
    <property type="molecule type" value="Genomic_DNA"/>
</dbReference>
<evidence type="ECO:0000256" key="2">
    <source>
        <dbReference type="ARBA" id="ARBA00012682"/>
    </source>
</evidence>